<comment type="caution">
    <text evidence="1">The sequence shown here is derived from an EMBL/GenBank/DDBJ whole genome shotgun (WGS) entry which is preliminary data.</text>
</comment>
<dbReference type="EMBL" id="BMFN01000002">
    <property type="protein sequence ID" value="GGF71146.1"/>
    <property type="molecule type" value="Genomic_DNA"/>
</dbReference>
<sequence length="381" mass="42924">MRCFLHLLYRAGLGAVLLTLAGCIDTFEPEVIASAENYLVVDGTINSSGVTTIRLSRTDNLISTAPPPAEAKAAVFIEEEAGPRYALTETAPGTYTSTSLALIPAKRYRLFFRTQARRDYASDYAAAKTTPPIDSVTWTASAQGVQVYVNTHDDNEATRFYRWDYDETWEFTSAFRSFLEYRNGRLDFRFNGDIYYCWKTEQSSAIKLGSTLALSQNVVADYPLTLVPPSSTKLRYKYSILVKQYALSAEEFAYWELLQKNTENIGTIFDPQPSQLTGNVRNIADATEPVIGYIGVQSVTEKRIFIERRQLPQSWVSLTGYEQDCGRPDTIKPPTPAMEDFFRTGDFIPIDRLEGGGYLYSIADCVDCRKRGTNVRPAFWK</sequence>
<proteinExistence type="predicted"/>
<organism evidence="1 2">
    <name type="scientific">Hymenobacter qilianensis</name>
    <dbReference type="NCBI Taxonomy" id="1385715"/>
    <lineage>
        <taxon>Bacteria</taxon>
        <taxon>Pseudomonadati</taxon>
        <taxon>Bacteroidota</taxon>
        <taxon>Cytophagia</taxon>
        <taxon>Cytophagales</taxon>
        <taxon>Hymenobacteraceae</taxon>
        <taxon>Hymenobacter</taxon>
    </lineage>
</organism>
<evidence type="ECO:0000313" key="2">
    <source>
        <dbReference type="Proteomes" id="UP000605392"/>
    </source>
</evidence>
<gene>
    <name evidence="1" type="ORF">GCM10011375_27890</name>
</gene>
<reference evidence="1 2" key="1">
    <citation type="journal article" date="2019" name="Int. J. Syst. Evol. Microbiol.">
        <title>The Global Catalogue of Microorganisms (GCM) 10K type strain sequencing project: providing services to taxonomists for standard genome sequencing and annotation.</title>
        <authorList>
            <consortium name="The Broad Institute Genomics Platform"/>
            <consortium name="The Broad Institute Genome Sequencing Center for Infectious Disease"/>
            <person name="Wu L."/>
            <person name="Ma J."/>
        </authorList>
    </citation>
    <scope>NUCLEOTIDE SEQUENCE [LARGE SCALE GENOMIC DNA]</scope>
    <source>
        <strain evidence="1 2">CGMCC 1.12720</strain>
    </source>
</reference>
<accession>A0ACB5PTS8</accession>
<evidence type="ECO:0000313" key="1">
    <source>
        <dbReference type="EMBL" id="GGF71146.1"/>
    </source>
</evidence>
<dbReference type="Proteomes" id="UP000605392">
    <property type="component" value="Unassembled WGS sequence"/>
</dbReference>
<protein>
    <submittedName>
        <fullName evidence="1">Uncharacterized protein</fullName>
    </submittedName>
</protein>
<keyword evidence="2" id="KW-1185">Reference proteome</keyword>
<name>A0ACB5PTS8_9BACT</name>